<proteinExistence type="inferred from homology"/>
<dbReference type="AlphaFoldDB" id="A0A835YRC4"/>
<dbReference type="GO" id="GO:0005681">
    <property type="term" value="C:spliceosomal complex"/>
    <property type="evidence" value="ECO:0007669"/>
    <property type="project" value="TreeGrafter"/>
</dbReference>
<organism evidence="5 6">
    <name type="scientific">Tribonema minus</name>
    <dbReference type="NCBI Taxonomy" id="303371"/>
    <lineage>
        <taxon>Eukaryota</taxon>
        <taxon>Sar</taxon>
        <taxon>Stramenopiles</taxon>
        <taxon>Ochrophyta</taxon>
        <taxon>PX clade</taxon>
        <taxon>Xanthophyceae</taxon>
        <taxon>Tribonematales</taxon>
        <taxon>Tribonemataceae</taxon>
        <taxon>Tribonema</taxon>
    </lineage>
</organism>
<comment type="subcellular location">
    <subcellularLocation>
        <location evidence="1">Nucleus</location>
    </subcellularLocation>
</comment>
<reference evidence="5" key="1">
    <citation type="submission" date="2021-02" db="EMBL/GenBank/DDBJ databases">
        <title>First Annotated Genome of the Yellow-green Alga Tribonema minus.</title>
        <authorList>
            <person name="Mahan K.M."/>
        </authorList>
    </citation>
    <scope>NUCLEOTIDE SEQUENCE</scope>
    <source>
        <strain evidence="5">UTEX B ZZ1240</strain>
    </source>
</reference>
<keyword evidence="6" id="KW-1185">Reference proteome</keyword>
<sequence length="258" mass="29238">MSRFARKERPPAGFEILEPTLTALEAELREKVNQPHEGLRRGESLWPVHQINWQRSRYVYDMYHVYKEISREVYDYCIRMKLVDAGLMAKWKKPGYGRLCSTYVINPKNYKFGTVSICRVPRQFLEPDTVVEDSNTGCRGCASGPGGQRNIFGNKYGQYLAAIQVARKKRALEEEARRMVGKGREKARAEREDSEGDEDSEDEEAGIWAQNEEEAVLGPGDDVQGDVEADREAKKFLTKRGGEFGAGGGSSDKRPRHA</sequence>
<dbReference type="InterPro" id="IPR001748">
    <property type="entry name" value="BUD31"/>
</dbReference>
<evidence type="ECO:0000256" key="2">
    <source>
        <dbReference type="ARBA" id="ARBA00005287"/>
    </source>
</evidence>
<evidence type="ECO:0000313" key="5">
    <source>
        <dbReference type="EMBL" id="KAG5180152.1"/>
    </source>
</evidence>
<keyword evidence="3" id="KW-0539">Nucleus</keyword>
<dbReference type="GO" id="GO:0000398">
    <property type="term" value="P:mRNA splicing, via spliceosome"/>
    <property type="evidence" value="ECO:0007669"/>
    <property type="project" value="TreeGrafter"/>
</dbReference>
<evidence type="ECO:0000256" key="1">
    <source>
        <dbReference type="ARBA" id="ARBA00004123"/>
    </source>
</evidence>
<dbReference type="Proteomes" id="UP000664859">
    <property type="component" value="Unassembled WGS sequence"/>
</dbReference>
<feature type="compositionally biased region" description="Acidic residues" evidence="4">
    <location>
        <begin position="192"/>
        <end position="215"/>
    </location>
</feature>
<feature type="region of interest" description="Disordered" evidence="4">
    <location>
        <begin position="175"/>
        <end position="258"/>
    </location>
</feature>
<dbReference type="EMBL" id="JAFCMP010000412">
    <property type="protein sequence ID" value="KAG5180152.1"/>
    <property type="molecule type" value="Genomic_DNA"/>
</dbReference>
<feature type="compositionally biased region" description="Basic and acidic residues" evidence="4">
    <location>
        <begin position="175"/>
        <end position="191"/>
    </location>
</feature>
<dbReference type="PRINTS" id="PR00322">
    <property type="entry name" value="G10"/>
</dbReference>
<accession>A0A835YRC4</accession>
<dbReference type="PANTHER" id="PTHR19411:SF0">
    <property type="entry name" value="PROTEIN BUD31 HOMOLOG"/>
    <property type="match status" value="1"/>
</dbReference>
<protein>
    <submittedName>
        <fullName evidence="5">G10 protein-domain-containing protein</fullName>
    </submittedName>
</protein>
<evidence type="ECO:0000256" key="3">
    <source>
        <dbReference type="ARBA" id="ARBA00023242"/>
    </source>
</evidence>
<dbReference type="OrthoDB" id="277109at2759"/>
<gene>
    <name evidence="5" type="ORF">JKP88DRAFT_200634</name>
</gene>
<evidence type="ECO:0000256" key="4">
    <source>
        <dbReference type="SAM" id="MobiDB-lite"/>
    </source>
</evidence>
<name>A0A835YRC4_9STRA</name>
<dbReference type="PANTHER" id="PTHR19411">
    <property type="entry name" value="PROTEIN BUD31-RELATED"/>
    <property type="match status" value="1"/>
</dbReference>
<comment type="caution">
    <text evidence="5">The sequence shown here is derived from an EMBL/GenBank/DDBJ whole genome shotgun (WGS) entry which is preliminary data.</text>
</comment>
<dbReference type="Pfam" id="PF01125">
    <property type="entry name" value="BUD31"/>
    <property type="match status" value="1"/>
</dbReference>
<evidence type="ECO:0000313" key="6">
    <source>
        <dbReference type="Proteomes" id="UP000664859"/>
    </source>
</evidence>
<comment type="similarity">
    <text evidence="2">Belongs to the BUD31 (G10) family.</text>
</comment>